<feature type="non-terminal residue" evidence="2">
    <location>
        <position position="146"/>
    </location>
</feature>
<keyword evidence="1" id="KW-0812">Transmembrane</keyword>
<keyword evidence="1" id="KW-1133">Transmembrane helix</keyword>
<evidence type="ECO:0000256" key="1">
    <source>
        <dbReference type="SAM" id="Phobius"/>
    </source>
</evidence>
<evidence type="ECO:0000313" key="2">
    <source>
        <dbReference type="EMBL" id="KAJ9589287.1"/>
    </source>
</evidence>
<keyword evidence="1" id="KW-0472">Membrane</keyword>
<gene>
    <name evidence="2" type="ORF">L9F63_017532</name>
</gene>
<organism evidence="2 3">
    <name type="scientific">Diploptera punctata</name>
    <name type="common">Pacific beetle cockroach</name>
    <dbReference type="NCBI Taxonomy" id="6984"/>
    <lineage>
        <taxon>Eukaryota</taxon>
        <taxon>Metazoa</taxon>
        <taxon>Ecdysozoa</taxon>
        <taxon>Arthropoda</taxon>
        <taxon>Hexapoda</taxon>
        <taxon>Insecta</taxon>
        <taxon>Pterygota</taxon>
        <taxon>Neoptera</taxon>
        <taxon>Polyneoptera</taxon>
        <taxon>Dictyoptera</taxon>
        <taxon>Blattodea</taxon>
        <taxon>Blaberoidea</taxon>
        <taxon>Blaberidae</taxon>
        <taxon>Diplopterinae</taxon>
        <taxon>Diploptera</taxon>
    </lineage>
</organism>
<protein>
    <submittedName>
        <fullName evidence="2">Uncharacterized protein</fullName>
    </submittedName>
</protein>
<accession>A0AAD8EH22</accession>
<reference evidence="2" key="1">
    <citation type="journal article" date="2023" name="IScience">
        <title>Live-bearing cockroach genome reveals convergent evolutionary mechanisms linked to viviparity in insects and beyond.</title>
        <authorList>
            <person name="Fouks B."/>
            <person name="Harrison M.C."/>
            <person name="Mikhailova A.A."/>
            <person name="Marchal E."/>
            <person name="English S."/>
            <person name="Carruthers M."/>
            <person name="Jennings E.C."/>
            <person name="Chiamaka E.L."/>
            <person name="Frigard R.A."/>
            <person name="Pippel M."/>
            <person name="Attardo G.M."/>
            <person name="Benoit J.B."/>
            <person name="Bornberg-Bauer E."/>
            <person name="Tobe S.S."/>
        </authorList>
    </citation>
    <scope>NUCLEOTIDE SEQUENCE</scope>
    <source>
        <strain evidence="2">Stay&amp;Tobe</strain>
    </source>
</reference>
<feature type="non-terminal residue" evidence="2">
    <location>
        <position position="1"/>
    </location>
</feature>
<proteinExistence type="predicted"/>
<feature type="transmembrane region" description="Helical" evidence="1">
    <location>
        <begin position="6"/>
        <end position="24"/>
    </location>
</feature>
<dbReference type="EMBL" id="JASPKZ010004955">
    <property type="protein sequence ID" value="KAJ9589287.1"/>
    <property type="molecule type" value="Genomic_DNA"/>
</dbReference>
<dbReference type="Proteomes" id="UP001233999">
    <property type="component" value="Unassembled WGS sequence"/>
</dbReference>
<reference evidence="2" key="2">
    <citation type="submission" date="2023-05" db="EMBL/GenBank/DDBJ databases">
        <authorList>
            <person name="Fouks B."/>
        </authorList>
    </citation>
    <scope>NUCLEOTIDE SEQUENCE</scope>
    <source>
        <strain evidence="2">Stay&amp;Tobe</strain>
        <tissue evidence="2">Testes</tissue>
    </source>
</reference>
<evidence type="ECO:0000313" key="3">
    <source>
        <dbReference type="Proteomes" id="UP001233999"/>
    </source>
</evidence>
<dbReference type="AlphaFoldDB" id="A0AAD8EH22"/>
<name>A0AAD8EH22_DIPPU</name>
<comment type="caution">
    <text evidence="2">The sequence shown here is derived from an EMBL/GenBank/DDBJ whole genome shotgun (WGS) entry which is preliminary data.</text>
</comment>
<feature type="transmembrane region" description="Helical" evidence="1">
    <location>
        <begin position="123"/>
        <end position="142"/>
    </location>
</feature>
<feature type="transmembrane region" description="Helical" evidence="1">
    <location>
        <begin position="36"/>
        <end position="53"/>
    </location>
</feature>
<sequence length="146" mass="16941">LCVLLGHYTILYILSVFYLLSVIADFNYSKNNCFKFIIHLYTFFLKMSSFSITSSTINIISGIESTSIMLYMLMFHICIYKLSLFPPTIITRLGNRPNELLIILLIFWQKSVIYVRFVTSSCFTFVNLCADWFIHILAKVAAKNFS</sequence>
<keyword evidence="3" id="KW-1185">Reference proteome</keyword>